<organism evidence="2 3">
    <name type="scientific">Iphiclides podalirius</name>
    <name type="common">scarce swallowtail</name>
    <dbReference type="NCBI Taxonomy" id="110791"/>
    <lineage>
        <taxon>Eukaryota</taxon>
        <taxon>Metazoa</taxon>
        <taxon>Ecdysozoa</taxon>
        <taxon>Arthropoda</taxon>
        <taxon>Hexapoda</taxon>
        <taxon>Insecta</taxon>
        <taxon>Pterygota</taxon>
        <taxon>Neoptera</taxon>
        <taxon>Endopterygota</taxon>
        <taxon>Lepidoptera</taxon>
        <taxon>Glossata</taxon>
        <taxon>Ditrysia</taxon>
        <taxon>Papilionoidea</taxon>
        <taxon>Papilionidae</taxon>
        <taxon>Papilioninae</taxon>
        <taxon>Iphiclides</taxon>
    </lineage>
</organism>
<evidence type="ECO:0000313" key="2">
    <source>
        <dbReference type="EMBL" id="CAH2049926.1"/>
    </source>
</evidence>
<feature type="compositionally biased region" description="Basic and acidic residues" evidence="1">
    <location>
        <begin position="36"/>
        <end position="46"/>
    </location>
</feature>
<reference evidence="2" key="1">
    <citation type="submission" date="2022-03" db="EMBL/GenBank/DDBJ databases">
        <authorList>
            <person name="Martin H S."/>
        </authorList>
    </citation>
    <scope>NUCLEOTIDE SEQUENCE</scope>
</reference>
<feature type="region of interest" description="Disordered" evidence="1">
    <location>
        <begin position="31"/>
        <end position="50"/>
    </location>
</feature>
<gene>
    <name evidence="2" type="ORF">IPOD504_LOCUS7105</name>
</gene>
<dbReference type="Proteomes" id="UP000837857">
    <property type="component" value="Chromosome 2"/>
</dbReference>
<name>A0ABN8IAU6_9NEOP</name>
<feature type="region of interest" description="Disordered" evidence="1">
    <location>
        <begin position="59"/>
        <end position="91"/>
    </location>
</feature>
<proteinExistence type="predicted"/>
<evidence type="ECO:0000313" key="3">
    <source>
        <dbReference type="Proteomes" id="UP000837857"/>
    </source>
</evidence>
<evidence type="ECO:0000256" key="1">
    <source>
        <dbReference type="SAM" id="MobiDB-lite"/>
    </source>
</evidence>
<accession>A0ABN8IAU6</accession>
<sequence>MLATPTPPVSSGRVASGAVCRDASRSARLRLKVRVTSRDGGGERGEGAGVGRVAAACAGAGSRRSPAHCGPRVRSAAHDSARAQRQGPGPTLRRALAVSATVRRDLSPVVLRPTSVAPRHTGCWPIARRRSPVL</sequence>
<keyword evidence="3" id="KW-1185">Reference proteome</keyword>
<dbReference type="EMBL" id="OW152814">
    <property type="protein sequence ID" value="CAH2049926.1"/>
    <property type="molecule type" value="Genomic_DNA"/>
</dbReference>
<protein>
    <submittedName>
        <fullName evidence="2">Uncharacterized protein</fullName>
    </submittedName>
</protein>
<feature type="non-terminal residue" evidence="2">
    <location>
        <position position="134"/>
    </location>
</feature>